<comment type="similarity">
    <text evidence="1">Belongs to the AB hydrolase superfamily.</text>
</comment>
<dbReference type="SUPFAM" id="SSF53474">
    <property type="entry name" value="alpha/beta-Hydrolases"/>
    <property type="match status" value="1"/>
</dbReference>
<keyword evidence="7" id="KW-1185">Reference proteome</keyword>
<comment type="caution">
    <text evidence="6">The sequence shown here is derived from an EMBL/GenBank/DDBJ whole genome shotgun (WGS) entry which is preliminary data.</text>
</comment>
<evidence type="ECO:0000256" key="4">
    <source>
        <dbReference type="ARBA" id="ARBA00048461"/>
    </source>
</evidence>
<evidence type="ECO:0000313" key="7">
    <source>
        <dbReference type="Proteomes" id="UP000008837"/>
    </source>
</evidence>
<dbReference type="KEGG" id="mgl:MGL_3968"/>
<keyword evidence="2" id="KW-0378">Hydrolase</keyword>
<evidence type="ECO:0000256" key="3">
    <source>
        <dbReference type="ARBA" id="ARBA00047591"/>
    </source>
</evidence>
<dbReference type="AlphaFoldDB" id="A8QC28"/>
<evidence type="ECO:0000256" key="2">
    <source>
        <dbReference type="ARBA" id="ARBA00022801"/>
    </source>
</evidence>
<organism evidence="6 7">
    <name type="scientific">Malassezia globosa (strain ATCC MYA-4612 / CBS 7966)</name>
    <name type="common">Dandruff-associated fungus</name>
    <dbReference type="NCBI Taxonomy" id="425265"/>
    <lineage>
        <taxon>Eukaryota</taxon>
        <taxon>Fungi</taxon>
        <taxon>Dikarya</taxon>
        <taxon>Basidiomycota</taxon>
        <taxon>Ustilaginomycotina</taxon>
        <taxon>Malasseziomycetes</taxon>
        <taxon>Malasseziales</taxon>
        <taxon>Malasseziaceae</taxon>
        <taxon>Malassezia</taxon>
    </lineage>
</organism>
<proteinExistence type="inferred from homology"/>
<dbReference type="OrthoDB" id="8119704at2759"/>
<dbReference type="EMBL" id="AAYY01000016">
    <property type="protein sequence ID" value="EDP41760.1"/>
    <property type="molecule type" value="Genomic_DNA"/>
</dbReference>
<protein>
    <recommendedName>
        <fullName evidence="5">AB hydrolase-1 domain-containing protein</fullName>
    </recommendedName>
</protein>
<dbReference type="GO" id="GO:0005739">
    <property type="term" value="C:mitochondrion"/>
    <property type="evidence" value="ECO:0007669"/>
    <property type="project" value="TreeGrafter"/>
</dbReference>
<dbReference type="Gene3D" id="3.40.50.1820">
    <property type="entry name" value="alpha/beta hydrolase"/>
    <property type="match status" value="1"/>
</dbReference>
<reference evidence="6 7" key="1">
    <citation type="journal article" date="2007" name="Proc. Natl. Acad. Sci. U.S.A.">
        <title>Dandruff-associated Malassezia genomes reveal convergent and divergent virulence traits shared with plant and human fungal pathogens.</title>
        <authorList>
            <person name="Xu J."/>
            <person name="Saunders C.W."/>
            <person name="Hu P."/>
            <person name="Grant R.A."/>
            <person name="Boekhout T."/>
            <person name="Kuramae E.E."/>
            <person name="Kronstad J.W."/>
            <person name="Deangelis Y.M."/>
            <person name="Reeder N.L."/>
            <person name="Johnstone K.R."/>
            <person name="Leland M."/>
            <person name="Fieno A.M."/>
            <person name="Begley W.M."/>
            <person name="Sun Y."/>
            <person name="Lacey M.P."/>
            <person name="Chaudhary T."/>
            <person name="Keough T."/>
            <person name="Chu L."/>
            <person name="Sears R."/>
            <person name="Yuan B."/>
            <person name="Dawson T.L.Jr."/>
        </authorList>
    </citation>
    <scope>NUCLEOTIDE SEQUENCE [LARGE SCALE GENOMIC DNA]</scope>
    <source>
        <strain evidence="7">ATCC MYA-4612 / CBS 7966</strain>
    </source>
</reference>
<evidence type="ECO:0000259" key="5">
    <source>
        <dbReference type="Pfam" id="PF12697"/>
    </source>
</evidence>
<feature type="domain" description="AB hydrolase-1" evidence="5">
    <location>
        <begin position="6"/>
        <end position="223"/>
    </location>
</feature>
<dbReference type="InParanoid" id="A8QC28"/>
<dbReference type="Pfam" id="PF12697">
    <property type="entry name" value="Abhydrolase_6"/>
    <property type="match status" value="1"/>
</dbReference>
<dbReference type="RefSeq" id="XP_001728974.1">
    <property type="nucleotide sequence ID" value="XM_001728922.1"/>
</dbReference>
<dbReference type="OMA" id="ECMNDIN"/>
<gene>
    <name evidence="6" type="ORF">MGL_3968</name>
</gene>
<dbReference type="InterPro" id="IPR000073">
    <property type="entry name" value="AB_hydrolase_1"/>
</dbReference>
<dbReference type="GO" id="GO:0052689">
    <property type="term" value="F:carboxylic ester hydrolase activity"/>
    <property type="evidence" value="ECO:0007669"/>
    <property type="project" value="TreeGrafter"/>
</dbReference>
<dbReference type="InterPro" id="IPR029058">
    <property type="entry name" value="AB_hydrolase_fold"/>
</dbReference>
<comment type="catalytic activity">
    <reaction evidence="3">
        <text>a diacylglycerol + H2O = a monoacylglycerol + a fatty acid + H(+)</text>
        <dbReference type="Rhea" id="RHEA:32731"/>
        <dbReference type="ChEBI" id="CHEBI:15377"/>
        <dbReference type="ChEBI" id="CHEBI:15378"/>
        <dbReference type="ChEBI" id="CHEBI:17408"/>
        <dbReference type="ChEBI" id="CHEBI:18035"/>
        <dbReference type="ChEBI" id="CHEBI:28868"/>
    </reaction>
</comment>
<accession>A8QC28</accession>
<evidence type="ECO:0000313" key="6">
    <source>
        <dbReference type="EMBL" id="EDP41760.1"/>
    </source>
</evidence>
<dbReference type="VEuPathDB" id="FungiDB:MGL_3968"/>
<dbReference type="FunCoup" id="A8QC28">
    <property type="interactions" value="223"/>
</dbReference>
<dbReference type="Proteomes" id="UP000008837">
    <property type="component" value="Unassembled WGS sequence"/>
</dbReference>
<sequence>MAQDFGVPIYALDLRNHGSSPHADSMSYLDMAGDIRKFFSDHKLSNATLIGHSMGGKAAQAMALDPQLPEGMLSHLVSVDMSPAEGPISPEFMRYAECMNDINNMDIKSRTEADKVLEQIEPELSVRQFLLTNLERDGDTMRFRIPVDAILKSLKAIGDFPYAPPSDVPSQPQYQWYGPTLFIKGTRSKYINRHNLPLCKAYFPNMELEVLDTGHWCQAEAPGPFMKSLKAFLLK</sequence>
<dbReference type="PANTHER" id="PTHR46118:SF4">
    <property type="entry name" value="PROTEIN ABHD11"/>
    <property type="match status" value="1"/>
</dbReference>
<dbReference type="GeneID" id="5853280"/>
<dbReference type="PANTHER" id="PTHR46118">
    <property type="entry name" value="PROTEIN ABHD11"/>
    <property type="match status" value="1"/>
</dbReference>
<comment type="catalytic activity">
    <reaction evidence="4">
        <text>a monoacylglycerol + H2O = glycerol + a fatty acid + H(+)</text>
        <dbReference type="Rhea" id="RHEA:15245"/>
        <dbReference type="ChEBI" id="CHEBI:15377"/>
        <dbReference type="ChEBI" id="CHEBI:15378"/>
        <dbReference type="ChEBI" id="CHEBI:17408"/>
        <dbReference type="ChEBI" id="CHEBI:17754"/>
        <dbReference type="ChEBI" id="CHEBI:28868"/>
    </reaction>
</comment>
<name>A8QC28_MALGO</name>
<dbReference type="STRING" id="425265.A8QC28"/>
<evidence type="ECO:0000256" key="1">
    <source>
        <dbReference type="ARBA" id="ARBA00008645"/>
    </source>
</evidence>